<feature type="signal peptide" evidence="2">
    <location>
        <begin position="1"/>
        <end position="23"/>
    </location>
</feature>
<name>A0A9X2ICY0_9GAMM</name>
<dbReference type="Proteomes" id="UP001139721">
    <property type="component" value="Unassembled WGS sequence"/>
</dbReference>
<dbReference type="AlphaFoldDB" id="A0A9X2ICY0"/>
<reference evidence="3" key="1">
    <citation type="submission" date="2021-11" db="EMBL/GenBank/DDBJ databases">
        <title>Legionella maioricencis sp. nov., a new species isolated from hot water samples in Mallorca.</title>
        <authorList>
            <person name="Crespi S."/>
            <person name="Drasar V."/>
            <person name="Salva-Serra F."/>
            <person name="Jaen-Luchoro D."/>
            <person name="Pineiro-Iglesias B."/>
            <person name="Aliaga F."/>
            <person name="Fernandez-Juarez V."/>
            <person name="Coll G."/>
            <person name="Moore E.R.B."/>
            <person name="Bennasar-Figueras A."/>
        </authorList>
    </citation>
    <scope>NUCLEOTIDE SEQUENCE</scope>
    <source>
        <strain evidence="3">HCPI-6</strain>
    </source>
</reference>
<organism evidence="3 4">
    <name type="scientific">Legionella maioricensis</name>
    <dbReference type="NCBI Taxonomy" id="2896528"/>
    <lineage>
        <taxon>Bacteria</taxon>
        <taxon>Pseudomonadati</taxon>
        <taxon>Pseudomonadota</taxon>
        <taxon>Gammaproteobacteria</taxon>
        <taxon>Legionellales</taxon>
        <taxon>Legionellaceae</taxon>
        <taxon>Legionella</taxon>
    </lineage>
</organism>
<evidence type="ECO:0000313" key="4">
    <source>
        <dbReference type="Proteomes" id="UP001139721"/>
    </source>
</evidence>
<keyword evidence="4" id="KW-1185">Reference proteome</keyword>
<sequence>MKKLLTVLCALSLFLGMGTNAFAWRGGGHHGYHHGWHKGGHHKGNPRGWHHGNKAGWHGRGMPPGRVKKGYW</sequence>
<protein>
    <submittedName>
        <fullName evidence="3">Uncharacterized protein</fullName>
    </submittedName>
</protein>
<evidence type="ECO:0000313" key="3">
    <source>
        <dbReference type="EMBL" id="MCL9684952.1"/>
    </source>
</evidence>
<feature type="chain" id="PRO_5040780608" evidence="2">
    <location>
        <begin position="24"/>
        <end position="72"/>
    </location>
</feature>
<dbReference type="EMBL" id="JAJKBJ010000016">
    <property type="protein sequence ID" value="MCL9684952.1"/>
    <property type="molecule type" value="Genomic_DNA"/>
</dbReference>
<accession>A0A9X2ICY0</accession>
<feature type="compositionally biased region" description="Basic residues" evidence="1">
    <location>
        <begin position="34"/>
        <end position="53"/>
    </location>
</feature>
<keyword evidence="2" id="KW-0732">Signal</keyword>
<dbReference type="RefSeq" id="WP_250422675.1">
    <property type="nucleotide sequence ID" value="NZ_JAJKBJ010000016.1"/>
</dbReference>
<evidence type="ECO:0000256" key="2">
    <source>
        <dbReference type="SAM" id="SignalP"/>
    </source>
</evidence>
<evidence type="ECO:0000256" key="1">
    <source>
        <dbReference type="SAM" id="MobiDB-lite"/>
    </source>
</evidence>
<feature type="region of interest" description="Disordered" evidence="1">
    <location>
        <begin position="34"/>
        <end position="72"/>
    </location>
</feature>
<comment type="caution">
    <text evidence="3">The sequence shown here is derived from an EMBL/GenBank/DDBJ whole genome shotgun (WGS) entry which is preliminary data.</text>
</comment>
<gene>
    <name evidence="3" type="ORF">LOX96_12670</name>
</gene>
<proteinExistence type="predicted"/>